<dbReference type="InterPro" id="IPR044149">
    <property type="entry name" value="Nitrilases_CHs"/>
</dbReference>
<feature type="domain" description="CN hydrolase" evidence="3">
    <location>
        <begin position="6"/>
        <end position="275"/>
    </location>
</feature>
<comment type="caution">
    <text evidence="4">The sequence shown here is derived from an EMBL/GenBank/DDBJ whole genome shotgun (WGS) entry which is preliminary data.</text>
</comment>
<dbReference type="SUPFAM" id="SSF56317">
    <property type="entry name" value="Carbon-nitrogen hydrolase"/>
    <property type="match status" value="1"/>
</dbReference>
<organism evidence="4 5">
    <name type="scientific">Phytohabitans kaempferiae</name>
    <dbReference type="NCBI Taxonomy" id="1620943"/>
    <lineage>
        <taxon>Bacteria</taxon>
        <taxon>Bacillati</taxon>
        <taxon>Actinomycetota</taxon>
        <taxon>Actinomycetes</taxon>
        <taxon>Micromonosporales</taxon>
        <taxon>Micromonosporaceae</taxon>
    </lineage>
</organism>
<feature type="compositionally biased region" description="Basic and acidic residues" evidence="2">
    <location>
        <begin position="333"/>
        <end position="345"/>
    </location>
</feature>
<protein>
    <submittedName>
        <fullName evidence="4">Carbon-nitrogen hydrolase family protein</fullName>
    </submittedName>
</protein>
<dbReference type="PANTHER" id="PTHR46044:SF1">
    <property type="entry name" value="CN HYDROLASE DOMAIN-CONTAINING PROTEIN"/>
    <property type="match status" value="1"/>
</dbReference>
<reference evidence="4 5" key="1">
    <citation type="submission" date="2024-09" db="EMBL/GenBank/DDBJ databases">
        <authorList>
            <person name="Sun Q."/>
            <person name="Mori K."/>
        </authorList>
    </citation>
    <scope>NUCLEOTIDE SEQUENCE [LARGE SCALE GENOMIC DNA]</scope>
    <source>
        <strain evidence="4 5">TBRC 3947</strain>
    </source>
</reference>
<feature type="region of interest" description="Disordered" evidence="2">
    <location>
        <begin position="308"/>
        <end position="345"/>
    </location>
</feature>
<keyword evidence="5" id="KW-1185">Reference proteome</keyword>
<evidence type="ECO:0000313" key="4">
    <source>
        <dbReference type="EMBL" id="MFC0532331.1"/>
    </source>
</evidence>
<dbReference type="InterPro" id="IPR003010">
    <property type="entry name" value="C-N_Hydrolase"/>
</dbReference>
<dbReference type="PROSITE" id="PS00921">
    <property type="entry name" value="NITRIL_CHT_2"/>
    <property type="match status" value="1"/>
</dbReference>
<proteinExistence type="inferred from homology"/>
<dbReference type="EMBL" id="JBHLUH010000069">
    <property type="protein sequence ID" value="MFC0532331.1"/>
    <property type="molecule type" value="Genomic_DNA"/>
</dbReference>
<accession>A0ABV6MC68</accession>
<name>A0ABV6MC68_9ACTN</name>
<dbReference type="InterPro" id="IPR036526">
    <property type="entry name" value="C-N_Hydrolase_sf"/>
</dbReference>
<evidence type="ECO:0000256" key="2">
    <source>
        <dbReference type="SAM" id="MobiDB-lite"/>
    </source>
</evidence>
<gene>
    <name evidence="4" type="ORF">ACFFIA_32255</name>
</gene>
<dbReference type="Proteomes" id="UP001589867">
    <property type="component" value="Unassembled WGS sequence"/>
</dbReference>
<dbReference type="CDD" id="cd07564">
    <property type="entry name" value="nitrilases_CHs"/>
    <property type="match status" value="1"/>
</dbReference>
<sequence>MPEPAVRVAAIQAAPVLLDLEASLAKATKLIETAAANGARLLVFPEAFLPGPPVWIDEVLPGEDAVWHLRLLEQSVVVPGPVTDRLGEAARDAGVHLVMGVNEREEHGGTVYNSILYFDPDGRLLGKHRKLVPTHAERLVWGMGDGSDLRVHDTGAGRLGGLICWENFMPLARFTLYAQGIEIWVAPTLATHEPWVASMRHIAREGVCHVIGVGPAIRFADVPDSVPDRERLWRPDHPRGEWILEGYSVIVAPDTSVLAGPLVREEGILYATLDLSSGRARRRLFDPAGHYNRPDVFRLTVDDSQDSLDAKVDVSSNGRRSKGDGSDGTTGIADREPGGPVRDEG</sequence>
<dbReference type="InterPro" id="IPR000132">
    <property type="entry name" value="Nitrilase/CN_hydratase_CS"/>
</dbReference>
<evidence type="ECO:0000256" key="1">
    <source>
        <dbReference type="ARBA" id="ARBA00008129"/>
    </source>
</evidence>
<dbReference type="PANTHER" id="PTHR46044">
    <property type="entry name" value="NITRILASE"/>
    <property type="match status" value="1"/>
</dbReference>
<keyword evidence="4" id="KW-0378">Hydrolase</keyword>
<evidence type="ECO:0000313" key="5">
    <source>
        <dbReference type="Proteomes" id="UP001589867"/>
    </source>
</evidence>
<comment type="similarity">
    <text evidence="1">Belongs to the carbon-nitrogen hydrolase superfamily. Nitrilase family.</text>
</comment>
<evidence type="ECO:0000259" key="3">
    <source>
        <dbReference type="PROSITE" id="PS50263"/>
    </source>
</evidence>
<dbReference type="RefSeq" id="WP_377258197.1">
    <property type="nucleotide sequence ID" value="NZ_JBHLUH010000069.1"/>
</dbReference>
<dbReference type="Gene3D" id="3.60.110.10">
    <property type="entry name" value="Carbon-nitrogen hydrolase"/>
    <property type="match status" value="1"/>
</dbReference>
<dbReference type="PROSITE" id="PS50263">
    <property type="entry name" value="CN_HYDROLASE"/>
    <property type="match status" value="1"/>
</dbReference>
<dbReference type="Pfam" id="PF00795">
    <property type="entry name" value="CN_hydrolase"/>
    <property type="match status" value="1"/>
</dbReference>
<dbReference type="GO" id="GO:0016787">
    <property type="term" value="F:hydrolase activity"/>
    <property type="evidence" value="ECO:0007669"/>
    <property type="project" value="UniProtKB-KW"/>
</dbReference>